<comment type="caution">
    <text evidence="3">The sequence shown here is derived from an EMBL/GenBank/DDBJ whole genome shotgun (WGS) entry which is preliminary data.</text>
</comment>
<dbReference type="EMBL" id="DSVL01000311">
    <property type="protein sequence ID" value="HFH29858.1"/>
    <property type="molecule type" value="Genomic_DNA"/>
</dbReference>
<keyword evidence="1" id="KW-0238">DNA-binding</keyword>
<dbReference type="PANTHER" id="PTHR46797">
    <property type="entry name" value="HTH-TYPE TRANSCRIPTIONAL REGULATOR"/>
    <property type="match status" value="1"/>
</dbReference>
<dbReference type="InterPro" id="IPR010982">
    <property type="entry name" value="Lambda_DNA-bd_dom_sf"/>
</dbReference>
<dbReference type="SUPFAM" id="SSF51182">
    <property type="entry name" value="RmlC-like cupins"/>
    <property type="match status" value="1"/>
</dbReference>
<dbReference type="SUPFAM" id="SSF47413">
    <property type="entry name" value="lambda repressor-like DNA-binding domains"/>
    <property type="match status" value="1"/>
</dbReference>
<sequence length="193" mass="21219">MHYRFGEKIRAVRERRSLTLKEVADRAGVSESLVSQIERNRVSPAIDTLLSLAEALDIDLEYLFSDFRRERAVQVVHADERPTFTRPGGVLYERLAQLDAASQGQDGIEAYYITIEKNGKTGGKEYGHAGWELGVVVEGTAELTVGTKTYRLNPGDSASFRSDAPHVLANAGEGQLKVFWIITPPKGEIGSGV</sequence>
<dbReference type="Pfam" id="PF01381">
    <property type="entry name" value="HTH_3"/>
    <property type="match status" value="1"/>
</dbReference>
<dbReference type="GO" id="GO:0003700">
    <property type="term" value="F:DNA-binding transcription factor activity"/>
    <property type="evidence" value="ECO:0007669"/>
    <property type="project" value="TreeGrafter"/>
</dbReference>
<dbReference type="InterPro" id="IPR050807">
    <property type="entry name" value="TransReg_Diox_bact_type"/>
</dbReference>
<evidence type="ECO:0000256" key="1">
    <source>
        <dbReference type="ARBA" id="ARBA00023125"/>
    </source>
</evidence>
<organism evidence="3">
    <name type="scientific">Gracilinema caldarium</name>
    <dbReference type="NCBI Taxonomy" id="215591"/>
    <lineage>
        <taxon>Bacteria</taxon>
        <taxon>Pseudomonadati</taxon>
        <taxon>Spirochaetota</taxon>
        <taxon>Spirochaetia</taxon>
        <taxon>Spirochaetales</taxon>
        <taxon>Breznakiellaceae</taxon>
        <taxon>Gracilinema</taxon>
    </lineage>
</organism>
<dbReference type="InterPro" id="IPR011051">
    <property type="entry name" value="RmlC_Cupin_sf"/>
</dbReference>
<dbReference type="InterPro" id="IPR013096">
    <property type="entry name" value="Cupin_2"/>
</dbReference>
<dbReference type="GO" id="GO:0005829">
    <property type="term" value="C:cytosol"/>
    <property type="evidence" value="ECO:0007669"/>
    <property type="project" value="TreeGrafter"/>
</dbReference>
<dbReference type="PANTHER" id="PTHR46797:SF1">
    <property type="entry name" value="METHYLPHOSPHONATE SYNTHASE"/>
    <property type="match status" value="1"/>
</dbReference>
<dbReference type="PROSITE" id="PS50943">
    <property type="entry name" value="HTH_CROC1"/>
    <property type="match status" value="1"/>
</dbReference>
<dbReference type="CDD" id="cd02209">
    <property type="entry name" value="cupin_XRE_C"/>
    <property type="match status" value="1"/>
</dbReference>
<dbReference type="CDD" id="cd00093">
    <property type="entry name" value="HTH_XRE"/>
    <property type="match status" value="1"/>
</dbReference>
<feature type="domain" description="HTH cro/C1-type" evidence="2">
    <location>
        <begin position="9"/>
        <end position="63"/>
    </location>
</feature>
<dbReference type="Gene3D" id="1.10.260.40">
    <property type="entry name" value="lambda repressor-like DNA-binding domains"/>
    <property type="match status" value="1"/>
</dbReference>
<evidence type="ECO:0000259" key="2">
    <source>
        <dbReference type="PROSITE" id="PS50943"/>
    </source>
</evidence>
<reference evidence="3" key="1">
    <citation type="journal article" date="2020" name="mSystems">
        <title>Genome- and Community-Level Interaction Insights into Carbon Utilization and Element Cycling Functions of Hydrothermarchaeota in Hydrothermal Sediment.</title>
        <authorList>
            <person name="Zhou Z."/>
            <person name="Liu Y."/>
            <person name="Xu W."/>
            <person name="Pan J."/>
            <person name="Luo Z.H."/>
            <person name="Li M."/>
        </authorList>
    </citation>
    <scope>NUCLEOTIDE SEQUENCE [LARGE SCALE GENOMIC DNA]</scope>
    <source>
        <strain evidence="3">SpSt-503</strain>
    </source>
</reference>
<proteinExistence type="predicted"/>
<gene>
    <name evidence="3" type="ORF">ENS59_10170</name>
</gene>
<dbReference type="InterPro" id="IPR001387">
    <property type="entry name" value="Cro/C1-type_HTH"/>
</dbReference>
<dbReference type="AlphaFoldDB" id="A0A7C3I4T5"/>
<dbReference type="InterPro" id="IPR014710">
    <property type="entry name" value="RmlC-like_jellyroll"/>
</dbReference>
<dbReference type="Pfam" id="PF07883">
    <property type="entry name" value="Cupin_2"/>
    <property type="match status" value="1"/>
</dbReference>
<name>A0A7C3I4T5_9SPIR</name>
<evidence type="ECO:0000313" key="3">
    <source>
        <dbReference type="EMBL" id="HFH29858.1"/>
    </source>
</evidence>
<accession>A0A7C3I4T5</accession>
<dbReference type="GO" id="GO:0003677">
    <property type="term" value="F:DNA binding"/>
    <property type="evidence" value="ECO:0007669"/>
    <property type="project" value="UniProtKB-KW"/>
</dbReference>
<protein>
    <submittedName>
        <fullName evidence="3">Cupin domain-containing protein</fullName>
    </submittedName>
</protein>
<dbReference type="Gene3D" id="2.60.120.10">
    <property type="entry name" value="Jelly Rolls"/>
    <property type="match status" value="1"/>
</dbReference>
<dbReference type="SMART" id="SM00530">
    <property type="entry name" value="HTH_XRE"/>
    <property type="match status" value="1"/>
</dbReference>